<sequence>MFNWVVFIILVSISIPGTIISSILLNNKTTSGKREAPITVVIILQLVFLSVFVALGVALINKISLHAENIYISSWIEATLVGIGCSITHILIYYVFYKPLLGKAFYKIEKHRNSIGIVNRILYASVVEELIFRWGIMSLLLWATQSFLTEGISVWISIVVSSLIFTLAHYQGSSVAGKSFTLYSYIFIGNMLVGIICGWQFYNNGILAAILVHMCFHLILYPFEIKFLKGEQNK</sequence>
<feature type="transmembrane region" description="Helical" evidence="1">
    <location>
        <begin position="152"/>
        <end position="170"/>
    </location>
</feature>
<dbReference type="InterPro" id="IPR003675">
    <property type="entry name" value="Rce1/LyrA-like_dom"/>
</dbReference>
<dbReference type="GO" id="GO:0004175">
    <property type="term" value="F:endopeptidase activity"/>
    <property type="evidence" value="ECO:0007669"/>
    <property type="project" value="UniProtKB-ARBA"/>
</dbReference>
<feature type="transmembrane region" description="Helical" evidence="1">
    <location>
        <begin position="6"/>
        <end position="26"/>
    </location>
</feature>
<dbReference type="EMBL" id="CP162599">
    <property type="protein sequence ID" value="XDK32960.1"/>
    <property type="molecule type" value="Genomic_DNA"/>
</dbReference>
<gene>
    <name evidence="3" type="ORF">AB4Y30_00855</name>
</gene>
<dbReference type="GO" id="GO:0080120">
    <property type="term" value="P:CAAX-box protein maturation"/>
    <property type="evidence" value="ECO:0007669"/>
    <property type="project" value="UniProtKB-ARBA"/>
</dbReference>
<evidence type="ECO:0000259" key="2">
    <source>
        <dbReference type="Pfam" id="PF02517"/>
    </source>
</evidence>
<keyword evidence="3" id="KW-0378">Hydrolase</keyword>
<keyword evidence="1" id="KW-0812">Transmembrane</keyword>
<proteinExistence type="predicted"/>
<keyword evidence="1" id="KW-1133">Transmembrane helix</keyword>
<evidence type="ECO:0000313" key="3">
    <source>
        <dbReference type="EMBL" id="XDK32960.1"/>
    </source>
</evidence>
<feature type="transmembrane region" description="Helical" evidence="1">
    <location>
        <begin position="72"/>
        <end position="96"/>
    </location>
</feature>
<feature type="domain" description="CAAX prenyl protease 2/Lysostaphin resistance protein A-like" evidence="2">
    <location>
        <begin position="117"/>
        <end position="218"/>
    </location>
</feature>
<organism evidence="3">
    <name type="scientific">Ornithinibacillus sp. 4-3</name>
    <dbReference type="NCBI Taxonomy" id="3231488"/>
    <lineage>
        <taxon>Bacteria</taxon>
        <taxon>Bacillati</taxon>
        <taxon>Bacillota</taxon>
        <taxon>Bacilli</taxon>
        <taxon>Bacillales</taxon>
        <taxon>Bacillaceae</taxon>
        <taxon>Ornithinibacillus</taxon>
    </lineage>
</organism>
<feature type="transmembrane region" description="Helical" evidence="1">
    <location>
        <begin position="117"/>
        <end position="140"/>
    </location>
</feature>
<feature type="transmembrane region" description="Helical" evidence="1">
    <location>
        <begin position="208"/>
        <end position="228"/>
    </location>
</feature>
<dbReference type="RefSeq" id="WP_368653647.1">
    <property type="nucleotide sequence ID" value="NZ_CP162599.1"/>
</dbReference>
<keyword evidence="1" id="KW-0472">Membrane</keyword>
<dbReference type="AlphaFoldDB" id="A0AB39HRM0"/>
<protein>
    <submittedName>
        <fullName evidence="3">CPBP family glutamic-type intramembrane protease</fullName>
    </submittedName>
</protein>
<accession>A0AB39HRM0</accession>
<dbReference type="Pfam" id="PF02517">
    <property type="entry name" value="Rce1-like"/>
    <property type="match status" value="1"/>
</dbReference>
<feature type="transmembrane region" description="Helical" evidence="1">
    <location>
        <begin position="38"/>
        <end position="60"/>
    </location>
</feature>
<reference evidence="3" key="1">
    <citation type="submission" date="2024-07" db="EMBL/GenBank/DDBJ databases">
        <title>Halotolerant mesophilic bacterium Ornithinibacillus sp. 4-3, sp. nov., isolated from soil.</title>
        <authorList>
            <person name="Sidarenka A.V."/>
            <person name="Guliayeva D.E."/>
            <person name="Leanovich S.I."/>
            <person name="Hileuskaya K.S."/>
            <person name="Akhremchuk A.E."/>
            <person name="Sikolenko M.A."/>
            <person name="Valentovich L.N."/>
        </authorList>
    </citation>
    <scope>NUCLEOTIDE SEQUENCE</scope>
    <source>
        <strain evidence="3">4-3</strain>
    </source>
</reference>
<dbReference type="GO" id="GO:0006508">
    <property type="term" value="P:proteolysis"/>
    <property type="evidence" value="ECO:0007669"/>
    <property type="project" value="UniProtKB-KW"/>
</dbReference>
<evidence type="ECO:0000256" key="1">
    <source>
        <dbReference type="SAM" id="Phobius"/>
    </source>
</evidence>
<feature type="transmembrane region" description="Helical" evidence="1">
    <location>
        <begin position="182"/>
        <end position="202"/>
    </location>
</feature>
<keyword evidence="3" id="KW-0645">Protease</keyword>
<name>A0AB39HRM0_9BACI</name>